<protein>
    <recommendedName>
        <fullName evidence="4 8">3-deoxy-D-manno-octulosonic acid transferase</fullName>
        <shortName evidence="8">Kdo transferase</shortName>
        <ecNumber evidence="3 8">2.4.99.12</ecNumber>
    </recommendedName>
    <alternativeName>
        <fullName evidence="6 8">Lipid IV(A) 3-deoxy-D-manno-octulosonic acid transferase</fullName>
    </alternativeName>
</protein>
<dbReference type="InterPro" id="IPR038107">
    <property type="entry name" value="Glycos_transf_N_sf"/>
</dbReference>
<proteinExistence type="inferred from homology"/>
<evidence type="ECO:0000313" key="11">
    <source>
        <dbReference type="Proteomes" id="UP001230978"/>
    </source>
</evidence>
<reference evidence="10 11" key="1">
    <citation type="submission" date="2023-04" db="EMBL/GenBank/DDBJ databases">
        <title>YMD61, complete Genome.</title>
        <authorList>
            <person name="Zhang J."/>
        </authorList>
    </citation>
    <scope>NUCLEOTIDE SEQUENCE [LARGE SCALE GENOMIC DNA]</scope>
    <source>
        <strain evidence="10 11">YMD61</strain>
    </source>
</reference>
<dbReference type="Gene3D" id="3.40.50.2000">
    <property type="entry name" value="Glycogen Phosphorylase B"/>
    <property type="match status" value="1"/>
</dbReference>
<dbReference type="EC" id="2.4.99.12" evidence="3 8"/>
<keyword evidence="8" id="KW-0448">Lipopolysaccharide biosynthesis</keyword>
<dbReference type="RefSeq" id="WP_281468918.1">
    <property type="nucleotide sequence ID" value="NZ_CP124535.1"/>
</dbReference>
<dbReference type="PANTHER" id="PTHR42755">
    <property type="entry name" value="3-DEOXY-MANNO-OCTULOSONATE CYTIDYLYLTRANSFERASE"/>
    <property type="match status" value="1"/>
</dbReference>
<dbReference type="EMBL" id="CP124535">
    <property type="protein sequence ID" value="WGV17535.1"/>
    <property type="molecule type" value="Genomic_DNA"/>
</dbReference>
<dbReference type="InterPro" id="IPR007507">
    <property type="entry name" value="Glycos_transf_N"/>
</dbReference>
<evidence type="ECO:0000256" key="6">
    <source>
        <dbReference type="ARBA" id="ARBA00031445"/>
    </source>
</evidence>
<sequence>MTDPAPLPPSSPPDAPLLAIWRGVTFALAPLAPLLLRWRRGRGKEDAIRWREKLGVASVARPSGEVIWLHAVSVGEGLSVLPLVRALRAGRSGAMVLLTCGTVTAARLLADRLPEGVVLQFLPLDLPGPVARFLDHWRPDVAVLVESEFWPRLMRAVVRRGVPLVLANARISERSAARWARARGVSRALLEHFTVIGAPDAAMAARLVSLGADAGRVRVLGTLKRAAEPLAVDEGERARLATVFGAAPLWLAASTHPGEEEAVAAAQAALQAAVPGARLILAPRHPVRGEAVAGLVQAAGLRVARRSLGESPEGAEVYLADTLGEMGLWFALAPVSFLGGSLVADVGGHNAYEPAVMGSAILHGPGVGNFADLYARLGAAGGAEQVADGAALAAAVTGLWSDAGRREAMIRAARGVLEAEADGVAATAGMILGCLPTTGRGQ</sequence>
<gene>
    <name evidence="10" type="ORF">QF092_07035</name>
</gene>
<keyword evidence="11" id="KW-1185">Reference proteome</keyword>
<feature type="domain" description="3-deoxy-D-manno-octulosonic-acid transferase N-terminal" evidence="9">
    <location>
        <begin position="49"/>
        <end position="225"/>
    </location>
</feature>
<dbReference type="InterPro" id="IPR039901">
    <property type="entry name" value="Kdotransferase"/>
</dbReference>
<keyword evidence="5 8" id="KW-0808">Transferase</keyword>
<dbReference type="Proteomes" id="UP001230978">
    <property type="component" value="Chromosome"/>
</dbReference>
<evidence type="ECO:0000256" key="2">
    <source>
        <dbReference type="ARBA" id="ARBA00004713"/>
    </source>
</evidence>
<evidence type="ECO:0000313" key="10">
    <source>
        <dbReference type="EMBL" id="WGV17535.1"/>
    </source>
</evidence>
<comment type="similarity">
    <text evidence="8">Belongs to the glycosyltransferase group 1 family.</text>
</comment>
<dbReference type="Pfam" id="PF04413">
    <property type="entry name" value="Glycos_transf_N"/>
    <property type="match status" value="1"/>
</dbReference>
<keyword evidence="8" id="KW-1003">Cell membrane</keyword>
<organism evidence="10 11">
    <name type="scientific">Fuscovulum ytuae</name>
    <dbReference type="NCBI Taxonomy" id="3042299"/>
    <lineage>
        <taxon>Bacteria</taxon>
        <taxon>Pseudomonadati</taxon>
        <taxon>Pseudomonadota</taxon>
        <taxon>Alphaproteobacteria</taxon>
        <taxon>Rhodobacterales</taxon>
        <taxon>Paracoccaceae</taxon>
        <taxon>Fuscovulum</taxon>
    </lineage>
</organism>
<name>A0ABY8QBC7_9RHOB</name>
<evidence type="ECO:0000256" key="1">
    <source>
        <dbReference type="ARBA" id="ARBA00003394"/>
    </source>
</evidence>
<evidence type="ECO:0000256" key="8">
    <source>
        <dbReference type="RuleBase" id="RU365103"/>
    </source>
</evidence>
<dbReference type="SUPFAM" id="SSF53756">
    <property type="entry name" value="UDP-Glycosyltransferase/glycogen phosphorylase"/>
    <property type="match status" value="1"/>
</dbReference>
<evidence type="ECO:0000256" key="5">
    <source>
        <dbReference type="ARBA" id="ARBA00022679"/>
    </source>
</evidence>
<comment type="catalytic activity">
    <reaction evidence="7 8">
        <text>lipid IVA (E. coli) + CMP-3-deoxy-beta-D-manno-octulosonate = alpha-Kdo-(2-&gt;6)-lipid IVA (E. coli) + CMP + H(+)</text>
        <dbReference type="Rhea" id="RHEA:28066"/>
        <dbReference type="ChEBI" id="CHEBI:15378"/>
        <dbReference type="ChEBI" id="CHEBI:58603"/>
        <dbReference type="ChEBI" id="CHEBI:60364"/>
        <dbReference type="ChEBI" id="CHEBI:60377"/>
        <dbReference type="ChEBI" id="CHEBI:85987"/>
        <dbReference type="EC" id="2.4.99.12"/>
    </reaction>
</comment>
<comment type="pathway">
    <text evidence="2 8">Bacterial outer membrane biogenesis; LPS core biosynthesis.</text>
</comment>
<evidence type="ECO:0000256" key="7">
    <source>
        <dbReference type="ARBA" id="ARBA00049183"/>
    </source>
</evidence>
<comment type="subcellular location">
    <subcellularLocation>
        <location evidence="8">Cell membrane</location>
    </subcellularLocation>
</comment>
<dbReference type="PANTHER" id="PTHR42755:SF1">
    <property type="entry name" value="3-DEOXY-D-MANNO-OCTULOSONIC ACID TRANSFERASE, MITOCHONDRIAL-RELATED"/>
    <property type="match status" value="1"/>
</dbReference>
<evidence type="ECO:0000256" key="3">
    <source>
        <dbReference type="ARBA" id="ARBA00012621"/>
    </source>
</evidence>
<comment type="function">
    <text evidence="1 8">Involved in lipopolysaccharide (LPS) biosynthesis. Catalyzes the transfer of 3-deoxy-D-manno-octulosonate (Kdo) residue(s) from CMP-Kdo to lipid IV(A), the tetraacyldisaccharide-1,4'-bisphosphate precursor of lipid A.</text>
</comment>
<evidence type="ECO:0000256" key="4">
    <source>
        <dbReference type="ARBA" id="ARBA00019077"/>
    </source>
</evidence>
<evidence type="ECO:0000259" key="9">
    <source>
        <dbReference type="Pfam" id="PF04413"/>
    </source>
</evidence>
<keyword evidence="8" id="KW-0472">Membrane</keyword>
<dbReference type="Gene3D" id="3.40.50.11720">
    <property type="entry name" value="3-Deoxy-D-manno-octulosonic-acid transferase, N-terminal domain"/>
    <property type="match status" value="1"/>
</dbReference>
<accession>A0ABY8QBC7</accession>